<feature type="compositionally biased region" description="Basic and acidic residues" evidence="1">
    <location>
        <begin position="78"/>
        <end position="87"/>
    </location>
</feature>
<feature type="compositionally biased region" description="Basic and acidic residues" evidence="1">
    <location>
        <begin position="1"/>
        <end position="10"/>
    </location>
</feature>
<proteinExistence type="predicted"/>
<feature type="region of interest" description="Disordered" evidence="1">
    <location>
        <begin position="1"/>
        <end position="22"/>
    </location>
</feature>
<dbReference type="AlphaFoldDB" id="A0A2Z7CZL3"/>
<accession>A0A2Z7CZL3</accession>
<reference evidence="2 3" key="1">
    <citation type="journal article" date="2015" name="Proc. Natl. Acad. Sci. U.S.A.">
        <title>The resurrection genome of Boea hygrometrica: A blueprint for survival of dehydration.</title>
        <authorList>
            <person name="Xiao L."/>
            <person name="Yang G."/>
            <person name="Zhang L."/>
            <person name="Yang X."/>
            <person name="Zhao S."/>
            <person name="Ji Z."/>
            <person name="Zhou Q."/>
            <person name="Hu M."/>
            <person name="Wang Y."/>
            <person name="Chen M."/>
            <person name="Xu Y."/>
            <person name="Jin H."/>
            <person name="Xiao X."/>
            <person name="Hu G."/>
            <person name="Bao F."/>
            <person name="Hu Y."/>
            <person name="Wan P."/>
            <person name="Li L."/>
            <person name="Deng X."/>
            <person name="Kuang T."/>
            <person name="Xiang C."/>
            <person name="Zhu J.K."/>
            <person name="Oliver M.J."/>
            <person name="He Y."/>
        </authorList>
    </citation>
    <scope>NUCLEOTIDE SEQUENCE [LARGE SCALE GENOMIC DNA]</scope>
    <source>
        <strain evidence="3">cv. XS01</strain>
    </source>
</reference>
<sequence length="102" mass="12003">MSKRSRFDHTCKKKRRVEPKQAREWRRYPRFRDEEKKREYFGSEYAAHIQSAGEPVVGRKIDDPVQESPVGRRGAGSEPRKPQEGAHQEGQGCRRRRRLVLG</sequence>
<protein>
    <submittedName>
        <fullName evidence="2">Uncharacterized protein</fullName>
    </submittedName>
</protein>
<dbReference type="Proteomes" id="UP000250235">
    <property type="component" value="Unassembled WGS sequence"/>
</dbReference>
<dbReference type="EMBL" id="KQ992470">
    <property type="protein sequence ID" value="KZV50326.1"/>
    <property type="molecule type" value="Genomic_DNA"/>
</dbReference>
<keyword evidence="3" id="KW-1185">Reference proteome</keyword>
<feature type="region of interest" description="Disordered" evidence="1">
    <location>
        <begin position="51"/>
        <end position="102"/>
    </location>
</feature>
<feature type="compositionally biased region" description="Basic residues" evidence="1">
    <location>
        <begin position="93"/>
        <end position="102"/>
    </location>
</feature>
<evidence type="ECO:0000256" key="1">
    <source>
        <dbReference type="SAM" id="MobiDB-lite"/>
    </source>
</evidence>
<organism evidence="2 3">
    <name type="scientific">Dorcoceras hygrometricum</name>
    <dbReference type="NCBI Taxonomy" id="472368"/>
    <lineage>
        <taxon>Eukaryota</taxon>
        <taxon>Viridiplantae</taxon>
        <taxon>Streptophyta</taxon>
        <taxon>Embryophyta</taxon>
        <taxon>Tracheophyta</taxon>
        <taxon>Spermatophyta</taxon>
        <taxon>Magnoliopsida</taxon>
        <taxon>eudicotyledons</taxon>
        <taxon>Gunneridae</taxon>
        <taxon>Pentapetalae</taxon>
        <taxon>asterids</taxon>
        <taxon>lamiids</taxon>
        <taxon>Lamiales</taxon>
        <taxon>Gesneriaceae</taxon>
        <taxon>Didymocarpoideae</taxon>
        <taxon>Trichosporeae</taxon>
        <taxon>Loxocarpinae</taxon>
        <taxon>Dorcoceras</taxon>
    </lineage>
</organism>
<gene>
    <name evidence="2" type="ORF">F511_39469</name>
</gene>
<evidence type="ECO:0000313" key="2">
    <source>
        <dbReference type="EMBL" id="KZV50326.1"/>
    </source>
</evidence>
<evidence type="ECO:0000313" key="3">
    <source>
        <dbReference type="Proteomes" id="UP000250235"/>
    </source>
</evidence>
<name>A0A2Z7CZL3_9LAMI</name>